<dbReference type="CDD" id="cd05327">
    <property type="entry name" value="retinol-DH_like_SDR_c_like"/>
    <property type="match status" value="1"/>
</dbReference>
<keyword evidence="4" id="KW-1185">Reference proteome</keyword>
<gene>
    <name evidence="3" type="ORF">Zmor_025897</name>
</gene>
<proteinExistence type="inferred from homology"/>
<evidence type="ECO:0000256" key="1">
    <source>
        <dbReference type="ARBA" id="ARBA00023002"/>
    </source>
</evidence>
<organism evidence="3 4">
    <name type="scientific">Zophobas morio</name>
    <dbReference type="NCBI Taxonomy" id="2755281"/>
    <lineage>
        <taxon>Eukaryota</taxon>
        <taxon>Metazoa</taxon>
        <taxon>Ecdysozoa</taxon>
        <taxon>Arthropoda</taxon>
        <taxon>Hexapoda</taxon>
        <taxon>Insecta</taxon>
        <taxon>Pterygota</taxon>
        <taxon>Neoptera</taxon>
        <taxon>Endopterygota</taxon>
        <taxon>Coleoptera</taxon>
        <taxon>Polyphaga</taxon>
        <taxon>Cucujiformia</taxon>
        <taxon>Tenebrionidae</taxon>
        <taxon>Zophobas</taxon>
    </lineage>
</organism>
<dbReference type="Pfam" id="PF00106">
    <property type="entry name" value="adh_short"/>
    <property type="match status" value="1"/>
</dbReference>
<name>A0AA38HU47_9CUCU</name>
<dbReference type="Gene3D" id="3.40.50.720">
    <property type="entry name" value="NAD(P)-binding Rossmann-like Domain"/>
    <property type="match status" value="1"/>
</dbReference>
<comment type="similarity">
    <text evidence="2">Belongs to the short-chain dehydrogenases/reductases (SDR) family.</text>
</comment>
<dbReference type="InterPro" id="IPR002347">
    <property type="entry name" value="SDR_fam"/>
</dbReference>
<evidence type="ECO:0000313" key="3">
    <source>
        <dbReference type="EMBL" id="KAJ3643172.1"/>
    </source>
</evidence>
<evidence type="ECO:0008006" key="5">
    <source>
        <dbReference type="Google" id="ProtNLM"/>
    </source>
</evidence>
<dbReference type="InterPro" id="IPR036291">
    <property type="entry name" value="NAD(P)-bd_dom_sf"/>
</dbReference>
<evidence type="ECO:0000313" key="4">
    <source>
        <dbReference type="Proteomes" id="UP001168821"/>
    </source>
</evidence>
<reference evidence="3" key="1">
    <citation type="journal article" date="2023" name="G3 (Bethesda)">
        <title>Whole genome assemblies of Zophobas morio and Tenebrio molitor.</title>
        <authorList>
            <person name="Kaur S."/>
            <person name="Stinson S.A."/>
            <person name="diCenzo G.C."/>
        </authorList>
    </citation>
    <scope>NUCLEOTIDE SEQUENCE</scope>
    <source>
        <strain evidence="3">QUZm001</strain>
    </source>
</reference>
<keyword evidence="1" id="KW-0560">Oxidoreductase</keyword>
<dbReference type="PANTHER" id="PTHR43157">
    <property type="entry name" value="PHOSPHATIDYLINOSITOL-GLYCAN BIOSYNTHESIS CLASS F PROTEIN-RELATED"/>
    <property type="match status" value="1"/>
</dbReference>
<dbReference type="PRINTS" id="PR00081">
    <property type="entry name" value="GDHRDH"/>
</dbReference>
<dbReference type="AlphaFoldDB" id="A0AA38HU47"/>
<dbReference type="PANTHER" id="PTHR43157:SF31">
    <property type="entry name" value="PHOSPHATIDYLINOSITOL-GLYCAN BIOSYNTHESIS CLASS F PROTEIN"/>
    <property type="match status" value="1"/>
</dbReference>
<dbReference type="GO" id="GO:0016491">
    <property type="term" value="F:oxidoreductase activity"/>
    <property type="evidence" value="ECO:0007669"/>
    <property type="project" value="UniProtKB-KW"/>
</dbReference>
<dbReference type="Proteomes" id="UP001168821">
    <property type="component" value="Unassembled WGS sequence"/>
</dbReference>
<accession>A0AA38HU47</accession>
<evidence type="ECO:0000256" key="2">
    <source>
        <dbReference type="RuleBase" id="RU000363"/>
    </source>
</evidence>
<dbReference type="PRINTS" id="PR00080">
    <property type="entry name" value="SDRFAMILY"/>
</dbReference>
<protein>
    <recommendedName>
        <fullName evidence="5">Retinol dehydrogenase 11</fullName>
    </recommendedName>
</protein>
<dbReference type="EMBL" id="JALNTZ010000008">
    <property type="protein sequence ID" value="KAJ3643172.1"/>
    <property type="molecule type" value="Genomic_DNA"/>
</dbReference>
<sequence length="321" mass="35945">MDLLLISVFILAAIVAGLKIYTKLTLRTCKSQVCLVGKTAIVTGANCGIIGYETALDFAKRGAKVILACRNISKAQEARRKIIEETHNHKIFVRVIDLASFESVRAFAEEINKTEDRLDILVNNAGAVGLEHKRTVDGRPLLMQVNYFSSFLLTNLLLNLLKKSGPSRIVNVSSLGASMGSKLDVNNIDNFVPRFNDDYYHSKLCNVLFTIELAKKLQGTSVTTYSLHPGFVETEIFHNFHGIMKVLFMIIVKLFSMTCEEGAQTNIYCSVTQGIEKYSGEHFDHCRKVDRYKNATDPDLAKNLWKKSEELVGLTPEENPF</sequence>
<dbReference type="SUPFAM" id="SSF51735">
    <property type="entry name" value="NAD(P)-binding Rossmann-fold domains"/>
    <property type="match status" value="1"/>
</dbReference>
<comment type="caution">
    <text evidence="3">The sequence shown here is derived from an EMBL/GenBank/DDBJ whole genome shotgun (WGS) entry which is preliminary data.</text>
</comment>